<evidence type="ECO:0000313" key="6">
    <source>
        <dbReference type="Proteomes" id="UP000677305"/>
    </source>
</evidence>
<dbReference type="PROSITE" id="PS51462">
    <property type="entry name" value="NUDIX"/>
    <property type="match status" value="1"/>
</dbReference>
<evidence type="ECO:0000256" key="1">
    <source>
        <dbReference type="ARBA" id="ARBA00001946"/>
    </source>
</evidence>
<evidence type="ECO:0000313" key="5">
    <source>
        <dbReference type="EMBL" id="QUH31703.1"/>
    </source>
</evidence>
<keyword evidence="2 3" id="KW-0378">Hydrolase</keyword>
<reference evidence="5 6" key="1">
    <citation type="submission" date="2020-07" db="EMBL/GenBank/DDBJ databases">
        <title>Vallitalea guaymasensis genome.</title>
        <authorList>
            <person name="Postec A."/>
        </authorList>
    </citation>
    <scope>NUCLEOTIDE SEQUENCE [LARGE SCALE GENOMIC DNA]</scope>
    <source>
        <strain evidence="5 6">Ra1766G1</strain>
    </source>
</reference>
<evidence type="ECO:0000256" key="3">
    <source>
        <dbReference type="RuleBase" id="RU003476"/>
    </source>
</evidence>
<accession>A0A8J8SE97</accession>
<dbReference type="CDD" id="cd04677">
    <property type="entry name" value="NUDIX_Hydrolase"/>
    <property type="match status" value="1"/>
</dbReference>
<organism evidence="5 6">
    <name type="scientific">Vallitalea guaymasensis</name>
    <dbReference type="NCBI Taxonomy" id="1185412"/>
    <lineage>
        <taxon>Bacteria</taxon>
        <taxon>Bacillati</taxon>
        <taxon>Bacillota</taxon>
        <taxon>Clostridia</taxon>
        <taxon>Lachnospirales</taxon>
        <taxon>Vallitaleaceae</taxon>
        <taxon>Vallitalea</taxon>
    </lineage>
</organism>
<dbReference type="AlphaFoldDB" id="A0A8J8SE97"/>
<proteinExistence type="inferred from homology"/>
<evidence type="ECO:0000256" key="2">
    <source>
        <dbReference type="ARBA" id="ARBA00022801"/>
    </source>
</evidence>
<dbReference type="InterPro" id="IPR015797">
    <property type="entry name" value="NUDIX_hydrolase-like_dom_sf"/>
</dbReference>
<dbReference type="Proteomes" id="UP000677305">
    <property type="component" value="Chromosome"/>
</dbReference>
<dbReference type="GO" id="GO:0016787">
    <property type="term" value="F:hydrolase activity"/>
    <property type="evidence" value="ECO:0007669"/>
    <property type="project" value="UniProtKB-KW"/>
</dbReference>
<dbReference type="PROSITE" id="PS00893">
    <property type="entry name" value="NUDIX_BOX"/>
    <property type="match status" value="1"/>
</dbReference>
<evidence type="ECO:0000259" key="4">
    <source>
        <dbReference type="PROSITE" id="PS51462"/>
    </source>
</evidence>
<dbReference type="PRINTS" id="PR00502">
    <property type="entry name" value="NUDIXFAMILY"/>
</dbReference>
<dbReference type="Gene3D" id="3.90.79.10">
    <property type="entry name" value="Nucleoside Triphosphate Pyrophosphohydrolase"/>
    <property type="match status" value="1"/>
</dbReference>
<name>A0A8J8SE97_9FIRM</name>
<dbReference type="InterPro" id="IPR020084">
    <property type="entry name" value="NUDIX_hydrolase_CS"/>
</dbReference>
<dbReference type="InterPro" id="IPR000086">
    <property type="entry name" value="NUDIX_hydrolase_dom"/>
</dbReference>
<protein>
    <submittedName>
        <fullName evidence="5">NUDIX hydrolase</fullName>
    </submittedName>
</protein>
<dbReference type="InterPro" id="IPR020476">
    <property type="entry name" value="Nudix_hydrolase"/>
</dbReference>
<dbReference type="PANTHER" id="PTHR43046">
    <property type="entry name" value="GDP-MANNOSE MANNOSYL HYDROLASE"/>
    <property type="match status" value="1"/>
</dbReference>
<sequence length="155" mass="17593">MGDYIHELRKEVGNRPIILSTAGAVLIDGNDRFLMQYRCDNDTWGLPGGAIELGETVEDAAIREVFEETGLTASDLKLFNIYSGPDQHYIYPNGDEVYMVCITYYTRTYEGEIKIDGIETKDIKFFDVNDLPDKISPPIKCVVEDIIYKINNKLV</sequence>
<dbReference type="Pfam" id="PF00293">
    <property type="entry name" value="NUDIX"/>
    <property type="match status" value="1"/>
</dbReference>
<feature type="domain" description="Nudix hydrolase" evidence="4">
    <location>
        <begin position="16"/>
        <end position="148"/>
    </location>
</feature>
<gene>
    <name evidence="5" type="ORF">HYG85_23345</name>
</gene>
<comment type="similarity">
    <text evidence="3">Belongs to the Nudix hydrolase family.</text>
</comment>
<dbReference type="PANTHER" id="PTHR43046:SF2">
    <property type="entry name" value="8-OXO-DGTP DIPHOSPHATASE-RELATED"/>
    <property type="match status" value="1"/>
</dbReference>
<keyword evidence="6" id="KW-1185">Reference proteome</keyword>
<comment type="cofactor">
    <cofactor evidence="1">
        <name>Mg(2+)</name>
        <dbReference type="ChEBI" id="CHEBI:18420"/>
    </cofactor>
</comment>
<dbReference type="SUPFAM" id="SSF55811">
    <property type="entry name" value="Nudix"/>
    <property type="match status" value="1"/>
</dbReference>
<dbReference type="KEGG" id="vgu:HYG85_23345"/>
<dbReference type="EMBL" id="CP058561">
    <property type="protein sequence ID" value="QUH31703.1"/>
    <property type="molecule type" value="Genomic_DNA"/>
</dbReference>
<dbReference type="RefSeq" id="WP_212691657.1">
    <property type="nucleotide sequence ID" value="NZ_CP058561.1"/>
</dbReference>